<evidence type="ECO:0000313" key="3">
    <source>
        <dbReference type="Proteomes" id="UP000013248"/>
    </source>
</evidence>
<name>N9LR23_9GAMM</name>
<protein>
    <submittedName>
        <fullName evidence="2">Uncharacterized protein</fullName>
    </submittedName>
</protein>
<feature type="coiled-coil region" evidence="1">
    <location>
        <begin position="87"/>
        <end position="126"/>
    </location>
</feature>
<evidence type="ECO:0000313" key="2">
    <source>
        <dbReference type="EMBL" id="ENW98658.1"/>
    </source>
</evidence>
<dbReference type="STRING" id="1217705.F900_02741"/>
<accession>N9LR23</accession>
<comment type="caution">
    <text evidence="2">The sequence shown here is derived from an EMBL/GenBank/DDBJ whole genome shotgun (WGS) entry which is preliminary data.</text>
</comment>
<proteinExistence type="predicted"/>
<dbReference type="eggNOG" id="ENOG5032J27">
    <property type="taxonomic scope" value="Bacteria"/>
</dbReference>
<dbReference type="RefSeq" id="WP_005218330.1">
    <property type="nucleotide sequence ID" value="NZ_KB850089.1"/>
</dbReference>
<dbReference type="Proteomes" id="UP000013248">
    <property type="component" value="Unassembled WGS sequence"/>
</dbReference>
<organism evidence="2 3">
    <name type="scientific">Acinetobacter modestus</name>
    <dbReference type="NCBI Taxonomy" id="1776740"/>
    <lineage>
        <taxon>Bacteria</taxon>
        <taxon>Pseudomonadati</taxon>
        <taxon>Pseudomonadota</taxon>
        <taxon>Gammaproteobacteria</taxon>
        <taxon>Moraxellales</taxon>
        <taxon>Moraxellaceae</taxon>
        <taxon>Acinetobacter</taxon>
    </lineage>
</organism>
<sequence>MSGVTLDVLDALEYEVLWNFIDFFTVNTQIENGIDHLKLTERGLDSIWDDFGYWRRFGEADRNAILQLMEEPFEISKNDKIYNSHDFLELANNVNALKQNLDELTKTEIERKFKQILNKLVDMEMKAVTGDIYYRLKGLRGVRERYNDYLYPKQQKIFEFMLEKATNQGRWKNLNQAVESVLPELDSVLKDFDKAWINQKLEEKTQALKQAVQQFEEYKKNPPERKFYEPKTRDKTIEDWIRGLRMQCETFKKASLADDPSSILGNKLAYNTLYQPESIKNLLKKHPEIVEQIVVKNKKS</sequence>
<dbReference type="HOGENOM" id="CLU_078429_0_0_6"/>
<dbReference type="AlphaFoldDB" id="N9LR23"/>
<dbReference type="PATRIC" id="fig|1217705.3.peg.2663"/>
<dbReference type="EMBL" id="APRP01000031">
    <property type="protein sequence ID" value="ENW98658.1"/>
    <property type="molecule type" value="Genomic_DNA"/>
</dbReference>
<gene>
    <name evidence="2" type="ORF">F900_02741</name>
</gene>
<reference evidence="2 3" key="1">
    <citation type="submission" date="2013-02" db="EMBL/GenBank/DDBJ databases">
        <title>The Genome Sequence of Acinetobacter sp. ANC 3862.</title>
        <authorList>
            <consortium name="The Broad Institute Genome Sequencing Platform"/>
            <consortium name="The Broad Institute Genome Sequencing Center for Infectious Disease"/>
            <person name="Cerqueira G."/>
            <person name="Feldgarden M."/>
            <person name="Courvalin P."/>
            <person name="Perichon B."/>
            <person name="Grillot-Courvalin C."/>
            <person name="Clermont D."/>
            <person name="Rocha E."/>
            <person name="Yoon E.-J."/>
            <person name="Nemec A."/>
            <person name="Walker B."/>
            <person name="Young S.K."/>
            <person name="Zeng Q."/>
            <person name="Gargeya S."/>
            <person name="Fitzgerald M."/>
            <person name="Haas B."/>
            <person name="Abouelleil A."/>
            <person name="Alvarado L."/>
            <person name="Arachchi H.M."/>
            <person name="Berlin A.M."/>
            <person name="Chapman S.B."/>
            <person name="Dewar J."/>
            <person name="Goldberg J."/>
            <person name="Griggs A."/>
            <person name="Gujja S."/>
            <person name="Hansen M."/>
            <person name="Howarth C."/>
            <person name="Imamovic A."/>
            <person name="Larimer J."/>
            <person name="McCowan C."/>
            <person name="Murphy C."/>
            <person name="Neiman D."/>
            <person name="Pearson M."/>
            <person name="Priest M."/>
            <person name="Roberts A."/>
            <person name="Saif S."/>
            <person name="Shea T."/>
            <person name="Sisk P."/>
            <person name="Sykes S."/>
            <person name="Wortman J."/>
            <person name="Nusbaum C."/>
            <person name="Birren B."/>
        </authorList>
    </citation>
    <scope>NUCLEOTIDE SEQUENCE [LARGE SCALE GENOMIC DNA]</scope>
    <source>
        <strain evidence="2 3">ANC 3862</strain>
    </source>
</reference>
<keyword evidence="1" id="KW-0175">Coiled coil</keyword>
<evidence type="ECO:0000256" key="1">
    <source>
        <dbReference type="SAM" id="Coils"/>
    </source>
</evidence>